<proteinExistence type="predicted"/>
<feature type="non-terminal residue" evidence="1">
    <location>
        <position position="205"/>
    </location>
</feature>
<protein>
    <submittedName>
        <fullName evidence="1">Uncharacterized protein</fullName>
    </submittedName>
</protein>
<dbReference type="Proteomes" id="UP001626550">
    <property type="component" value="Unassembled WGS sequence"/>
</dbReference>
<organism evidence="1 2">
    <name type="scientific">Cichlidogyrus casuarinus</name>
    <dbReference type="NCBI Taxonomy" id="1844966"/>
    <lineage>
        <taxon>Eukaryota</taxon>
        <taxon>Metazoa</taxon>
        <taxon>Spiralia</taxon>
        <taxon>Lophotrochozoa</taxon>
        <taxon>Platyhelminthes</taxon>
        <taxon>Monogenea</taxon>
        <taxon>Monopisthocotylea</taxon>
        <taxon>Dactylogyridea</taxon>
        <taxon>Ancyrocephalidae</taxon>
        <taxon>Cichlidogyrus</taxon>
    </lineage>
</organism>
<sequence length="205" mass="22940">MSTRDHAASCSANKVAVPLNDTQAHVSYLMALFQALQESGVRPESFTAAFTRLSFATGKAADKGVKLRALRQSCEDVVHLQTELQQLQNFRLEEADRLAKEMRTCQRKINKAIQRYSTYTRNCSVCPLLEPQVQQVRMDRIRLDNAMTDFQSTRSSLVGQLADLEGVLEETGKDIVQGRCLINSSIVDAFEGRLQSTTAFILHTI</sequence>
<keyword evidence="2" id="KW-1185">Reference proteome</keyword>
<dbReference type="EMBL" id="JBJKFK010001776">
    <property type="protein sequence ID" value="KAL3312260.1"/>
    <property type="molecule type" value="Genomic_DNA"/>
</dbReference>
<comment type="caution">
    <text evidence="1">The sequence shown here is derived from an EMBL/GenBank/DDBJ whole genome shotgun (WGS) entry which is preliminary data.</text>
</comment>
<accession>A0ABD2PXV9</accession>
<name>A0ABD2PXV9_9PLAT</name>
<evidence type="ECO:0000313" key="1">
    <source>
        <dbReference type="EMBL" id="KAL3312260.1"/>
    </source>
</evidence>
<evidence type="ECO:0000313" key="2">
    <source>
        <dbReference type="Proteomes" id="UP001626550"/>
    </source>
</evidence>
<gene>
    <name evidence="1" type="ORF">Ciccas_009147</name>
</gene>
<reference evidence="1 2" key="1">
    <citation type="submission" date="2024-11" db="EMBL/GenBank/DDBJ databases">
        <title>Adaptive evolution of stress response genes in parasites aligns with host niche diversity.</title>
        <authorList>
            <person name="Hahn C."/>
            <person name="Resl P."/>
        </authorList>
    </citation>
    <scope>NUCLEOTIDE SEQUENCE [LARGE SCALE GENOMIC DNA]</scope>
    <source>
        <strain evidence="1">EGGRZ-B1_66</strain>
        <tissue evidence="1">Body</tissue>
    </source>
</reference>
<dbReference type="AlphaFoldDB" id="A0ABD2PXV9"/>